<sequence length="605" mass="69358">KQIKLLATNPTALVVYDNINFKDTKRDELLGHAAKMRAMTTATITICPEIPSTGLNQSMHNPEKELSFREVFASPGLLGPDPTSVNRRITTYHIAEAIKRVYPIQISKIFENAVGDEVFPSIPILQRLKPRRTQFWQLGGIYEDEGTINGTYSVHDNIFLQQFGLRHKPTNEIDDFEKRLWLVHGDQLTAHHIRSVKVEQQGARYPYDQRRWMIGPPSWFHIQLNLAKTILRTHFAPTIPGSEAFHCLQSDISAWGRSQSSRENIKYHQINPLLAQSFTTRVIALFFAAMRRNGYLPMEQQPNEAVELILATLTPSQFLGLVEEVRLTAFTLDAWDGKDQDKKDRPDVGFRTMCRLLQEIELFLTVRHAVKYGDIGLLRWVVDPLIVFFLGASQRNYGFEMLFYRWHLSPTNTDELQHAILASGLVNWQGKEDTFKPIDLGLEHLNGSCKIELKCYKNSTHDEDVVFNRVCLSNTWVRGVRDKLEKAFVGKIDGKHTTASAVPDILFLARQLYYSGLAEPRSKDEVTHVSSIFDSPDIRRHGMNTLADQIGVFNERYVEHDGELDAPVLQAEDEDRTIEINHDMLDERLDENYDVLFIAEQSIEE</sequence>
<organism evidence="2 3">
    <name type="scientific">Saccharata proteae CBS 121410</name>
    <dbReference type="NCBI Taxonomy" id="1314787"/>
    <lineage>
        <taxon>Eukaryota</taxon>
        <taxon>Fungi</taxon>
        <taxon>Dikarya</taxon>
        <taxon>Ascomycota</taxon>
        <taxon>Pezizomycotina</taxon>
        <taxon>Dothideomycetes</taxon>
        <taxon>Dothideomycetes incertae sedis</taxon>
        <taxon>Botryosphaeriales</taxon>
        <taxon>Saccharataceae</taxon>
        <taxon>Saccharata</taxon>
    </lineage>
</organism>
<name>A0A6A5YEZ0_9PEZI</name>
<feature type="non-terminal residue" evidence="2">
    <location>
        <position position="1"/>
    </location>
</feature>
<reference evidence="2" key="1">
    <citation type="journal article" date="2020" name="Stud. Mycol.">
        <title>101 Dothideomycetes genomes: a test case for predicting lifestyles and emergence of pathogens.</title>
        <authorList>
            <person name="Haridas S."/>
            <person name="Albert R."/>
            <person name="Binder M."/>
            <person name="Bloem J."/>
            <person name="Labutti K."/>
            <person name="Salamov A."/>
            <person name="Andreopoulos B."/>
            <person name="Baker S."/>
            <person name="Barry K."/>
            <person name="Bills G."/>
            <person name="Bluhm B."/>
            <person name="Cannon C."/>
            <person name="Castanera R."/>
            <person name="Culley D."/>
            <person name="Daum C."/>
            <person name="Ezra D."/>
            <person name="Gonzalez J."/>
            <person name="Henrissat B."/>
            <person name="Kuo A."/>
            <person name="Liang C."/>
            <person name="Lipzen A."/>
            <person name="Lutzoni F."/>
            <person name="Magnuson J."/>
            <person name="Mondo S."/>
            <person name="Nolan M."/>
            <person name="Ohm R."/>
            <person name="Pangilinan J."/>
            <person name="Park H.-J."/>
            <person name="Ramirez L."/>
            <person name="Alfaro M."/>
            <person name="Sun H."/>
            <person name="Tritt A."/>
            <person name="Yoshinaga Y."/>
            <person name="Zwiers L.-H."/>
            <person name="Turgeon B."/>
            <person name="Goodwin S."/>
            <person name="Spatafora J."/>
            <person name="Crous P."/>
            <person name="Grigoriev I."/>
        </authorList>
    </citation>
    <scope>NUCLEOTIDE SEQUENCE</scope>
    <source>
        <strain evidence="2">CBS 121410</strain>
    </source>
</reference>
<feature type="domain" description="DUF6589" evidence="1">
    <location>
        <begin position="87"/>
        <end position="496"/>
    </location>
</feature>
<evidence type="ECO:0000259" key="1">
    <source>
        <dbReference type="Pfam" id="PF20231"/>
    </source>
</evidence>
<protein>
    <recommendedName>
        <fullName evidence="1">DUF6589 domain-containing protein</fullName>
    </recommendedName>
</protein>
<dbReference type="InterPro" id="IPR046496">
    <property type="entry name" value="DUF6589"/>
</dbReference>
<dbReference type="Proteomes" id="UP000799776">
    <property type="component" value="Unassembled WGS sequence"/>
</dbReference>
<evidence type="ECO:0000313" key="2">
    <source>
        <dbReference type="EMBL" id="KAF2089361.1"/>
    </source>
</evidence>
<keyword evidence="3" id="KW-1185">Reference proteome</keyword>
<gene>
    <name evidence="2" type="ORF">K490DRAFT_37743</name>
</gene>
<accession>A0A6A5YEZ0</accession>
<dbReference type="Pfam" id="PF20231">
    <property type="entry name" value="DUF6589"/>
    <property type="match status" value="1"/>
</dbReference>
<dbReference type="EMBL" id="ML978714">
    <property type="protein sequence ID" value="KAF2089361.1"/>
    <property type="molecule type" value="Genomic_DNA"/>
</dbReference>
<dbReference type="OrthoDB" id="3935520at2759"/>
<proteinExistence type="predicted"/>
<dbReference type="AlphaFoldDB" id="A0A6A5YEZ0"/>
<evidence type="ECO:0000313" key="3">
    <source>
        <dbReference type="Proteomes" id="UP000799776"/>
    </source>
</evidence>